<feature type="coiled-coil region" evidence="1">
    <location>
        <begin position="367"/>
        <end position="394"/>
    </location>
</feature>
<proteinExistence type="predicted"/>
<keyword evidence="2" id="KW-0812">Transmembrane</keyword>
<evidence type="ECO:0000313" key="4">
    <source>
        <dbReference type="Proteomes" id="UP000290985"/>
    </source>
</evidence>
<organism evidence="3 4">
    <name type="scientific">Mycoplasmopsis citelli</name>
    <dbReference type="NCBI Taxonomy" id="171281"/>
    <lineage>
        <taxon>Bacteria</taxon>
        <taxon>Bacillati</taxon>
        <taxon>Mycoplasmatota</taxon>
        <taxon>Mycoplasmoidales</taxon>
        <taxon>Metamycoplasmataceae</taxon>
        <taxon>Mycoplasmopsis</taxon>
    </lineage>
</organism>
<feature type="transmembrane region" description="Helical" evidence="2">
    <location>
        <begin position="212"/>
        <end position="234"/>
    </location>
</feature>
<reference evidence="3 4" key="1">
    <citation type="submission" date="2019-01" db="EMBL/GenBank/DDBJ databases">
        <authorList>
            <consortium name="Pathogen Informatics"/>
        </authorList>
    </citation>
    <scope>NUCLEOTIDE SEQUENCE [LARGE SCALE GENOMIC DNA]</scope>
    <source>
        <strain evidence="3 4">NCTC10181</strain>
    </source>
</reference>
<keyword evidence="1" id="KW-0175">Coiled coil</keyword>
<evidence type="ECO:0000256" key="1">
    <source>
        <dbReference type="SAM" id="Coils"/>
    </source>
</evidence>
<gene>
    <name evidence="3" type="ORF">NCTC10181_00449</name>
</gene>
<accession>A0A449B228</accession>
<protein>
    <submittedName>
        <fullName evidence="3">Uncharacterized protein</fullName>
    </submittedName>
</protein>
<dbReference type="AlphaFoldDB" id="A0A449B228"/>
<evidence type="ECO:0000313" key="3">
    <source>
        <dbReference type="EMBL" id="VEU74595.1"/>
    </source>
</evidence>
<keyword evidence="2" id="KW-0472">Membrane</keyword>
<dbReference type="OrthoDB" id="401237at2"/>
<evidence type="ECO:0000256" key="2">
    <source>
        <dbReference type="SAM" id="Phobius"/>
    </source>
</evidence>
<keyword evidence="4" id="KW-1185">Reference proteome</keyword>
<dbReference type="Proteomes" id="UP000290985">
    <property type="component" value="Chromosome"/>
</dbReference>
<dbReference type="EMBL" id="LR215036">
    <property type="protein sequence ID" value="VEU74595.1"/>
    <property type="molecule type" value="Genomic_DNA"/>
</dbReference>
<feature type="transmembrane region" description="Helical" evidence="2">
    <location>
        <begin position="240"/>
        <end position="263"/>
    </location>
</feature>
<dbReference type="KEGG" id="mcit:NCTC10181_00449"/>
<dbReference type="RefSeq" id="WP_129725410.1">
    <property type="nucleotide sequence ID" value="NZ_LR215036.1"/>
</dbReference>
<name>A0A449B228_9BACT</name>
<keyword evidence="2" id="KW-1133">Transmembrane helix</keyword>
<sequence>MKNIFFKIGEPVANVAQLSSVVANNVDTSKLTSVQRPKTAIDDKFVQELSQELQFKNKDVIDKITNLMVEQNASSLKMSKELQKEDVQAFAKSFLDKLLKESKITQEQYNRAINTPISEKAFNKFKSELRHYYKDVKDNIDKVAKTKEFQEEHDWETVNEEKGYHLNIIEGEINSKKVSLEAEKLRQTAKKMMDLRDQIQNNLKYWIKYKKILVSASIGVGTTSILVSAFSLIFPFFGVFAVTVVSATASVTSFGLSIWIDIIQKNIDLAKNKVKKYIQLISNSTDIESILVKIHGYLSDSISIVDSGKKIWKIKKSKTKILDKKIQPSKNVIKGGSGILSKLFRKKFTLFSIANDAVQFGFNIKELVNLNNQITQINEKEKEINEELQGISEQINDFKKYGWTVINETEQTDYYWNGGRGGKNLVFRNQQTGEEKTIQEMLKTPDWQLRFWGLQKIHDKIKGDYIRKLRNDTKEDNLG</sequence>